<reference evidence="1" key="1">
    <citation type="submission" date="2021-05" db="EMBL/GenBank/DDBJ databases">
        <authorList>
            <person name="Alioto T."/>
            <person name="Alioto T."/>
            <person name="Gomez Garrido J."/>
        </authorList>
    </citation>
    <scope>NUCLEOTIDE SEQUENCE</scope>
</reference>
<dbReference type="EMBL" id="HBUE01023544">
    <property type="protein sequence ID" value="CAG6453627.1"/>
    <property type="molecule type" value="Transcribed_RNA"/>
</dbReference>
<dbReference type="EMBL" id="HBUE01243379">
    <property type="protein sequence ID" value="CAG6550558.1"/>
    <property type="molecule type" value="Transcribed_RNA"/>
</dbReference>
<evidence type="ECO:0000313" key="1">
    <source>
        <dbReference type="EMBL" id="CAG6550558.1"/>
    </source>
</evidence>
<protein>
    <submittedName>
        <fullName evidence="1">(northern house mosquito) hypothetical protein</fullName>
    </submittedName>
</protein>
<accession>A0A8D8IBX6</accession>
<proteinExistence type="predicted"/>
<dbReference type="EMBL" id="HBUE01023548">
    <property type="protein sequence ID" value="CAG6453631.1"/>
    <property type="molecule type" value="Transcribed_RNA"/>
</dbReference>
<dbReference type="EMBL" id="HBUE01350478">
    <property type="protein sequence ID" value="CAG6602852.1"/>
    <property type="molecule type" value="Transcribed_RNA"/>
</dbReference>
<name>A0A8D8IBX6_CULPI</name>
<dbReference type="EMBL" id="HBUE01023537">
    <property type="protein sequence ID" value="CAG6453617.1"/>
    <property type="molecule type" value="Transcribed_RNA"/>
</dbReference>
<organism evidence="1">
    <name type="scientific">Culex pipiens</name>
    <name type="common">House mosquito</name>
    <dbReference type="NCBI Taxonomy" id="7175"/>
    <lineage>
        <taxon>Eukaryota</taxon>
        <taxon>Metazoa</taxon>
        <taxon>Ecdysozoa</taxon>
        <taxon>Arthropoda</taxon>
        <taxon>Hexapoda</taxon>
        <taxon>Insecta</taxon>
        <taxon>Pterygota</taxon>
        <taxon>Neoptera</taxon>
        <taxon>Endopterygota</taxon>
        <taxon>Diptera</taxon>
        <taxon>Nematocera</taxon>
        <taxon>Culicoidea</taxon>
        <taxon>Culicidae</taxon>
        <taxon>Culicinae</taxon>
        <taxon>Culicini</taxon>
        <taxon>Culex</taxon>
        <taxon>Culex</taxon>
    </lineage>
</organism>
<dbReference type="EMBL" id="HBUE01023542">
    <property type="protein sequence ID" value="CAG6453626.1"/>
    <property type="molecule type" value="Transcribed_RNA"/>
</dbReference>
<dbReference type="AlphaFoldDB" id="A0A8D8IBX6"/>
<sequence length="110" mass="13016">MVQQRVAKMPVQSVGRYRWDAFKQFTQVLLVFRKVFLDLIEVLFACYWEKVFVPLATIAFDIRQLLFYRNHVLLKPANLIFGLNAHIEQFSVDLFFANCALFDIIKLLQD</sequence>